<accession>A0A1R4H3V4</accession>
<organism evidence="1 2">
    <name type="scientific">Crenothrix polyspora</name>
    <dbReference type="NCBI Taxonomy" id="360316"/>
    <lineage>
        <taxon>Bacteria</taxon>
        <taxon>Pseudomonadati</taxon>
        <taxon>Pseudomonadota</taxon>
        <taxon>Gammaproteobacteria</taxon>
        <taxon>Methylococcales</taxon>
        <taxon>Crenotrichaceae</taxon>
        <taxon>Crenothrix</taxon>
    </lineage>
</organism>
<reference evidence="2" key="1">
    <citation type="submission" date="2017-02" db="EMBL/GenBank/DDBJ databases">
        <authorList>
            <person name="Daims H."/>
        </authorList>
    </citation>
    <scope>NUCLEOTIDE SEQUENCE [LARGE SCALE GENOMIC DNA]</scope>
</reference>
<keyword evidence="2" id="KW-1185">Reference proteome</keyword>
<protein>
    <submittedName>
        <fullName evidence="1">Uncharacterized protein</fullName>
    </submittedName>
</protein>
<evidence type="ECO:0000313" key="1">
    <source>
        <dbReference type="EMBL" id="SJM90857.1"/>
    </source>
</evidence>
<dbReference type="Proteomes" id="UP000195667">
    <property type="component" value="Unassembled WGS sequence"/>
</dbReference>
<dbReference type="AlphaFoldDB" id="A0A1R4H3V4"/>
<dbReference type="RefSeq" id="WP_087142717.1">
    <property type="nucleotide sequence ID" value="NZ_FUKI01000069.1"/>
</dbReference>
<proteinExistence type="predicted"/>
<dbReference type="OrthoDB" id="7064364at2"/>
<dbReference type="EMBL" id="FUKI01000069">
    <property type="protein sequence ID" value="SJM90857.1"/>
    <property type="molecule type" value="Genomic_DNA"/>
</dbReference>
<evidence type="ECO:0000313" key="2">
    <source>
        <dbReference type="Proteomes" id="UP000195667"/>
    </source>
</evidence>
<name>A0A1R4H3V4_9GAMM</name>
<gene>
    <name evidence="1" type="ORF">CRENPOLYSF1_1600006</name>
</gene>
<sequence length="249" mass="28842">MKPFKTKQEIAELKREFVDGVGKSDVWSVSGLNQLSNEDLIKRLVQIDNQSTLMKWRILWILRQRYDSDTLFGQYIAELRSDPAQTLCLGNQMDIYRAWNAGKFCETYCINDLSEISISQTAIYELSRPANEAVSGDVFNAIRYKKVPVSDVKRMLEQAKAVSTIETQELILEADKIDTWLTDIEPELVDVINYHTENRRMELIQELCNMDSKNINKKQALKEICDIAKSYTHFVPIKMIIKELEKLLP</sequence>